<evidence type="ECO:0000256" key="3">
    <source>
        <dbReference type="ARBA" id="ARBA00023274"/>
    </source>
</evidence>
<dbReference type="EnsemblMetazoa" id="GBRI027401-RA">
    <property type="protein sequence ID" value="GBRI027401-PA"/>
    <property type="gene ID" value="GBRI027401"/>
</dbReference>
<dbReference type="AlphaFoldDB" id="A0A1A9WPQ5"/>
<sequence length="163" mass="18541">MSYCYKQLFYCFSNTLETKMFKFTKFLADSGSVVNITKNVIRPIGKSASSATLIPAAVSNDPDEPIDIPNPYKKERVICILCKHNITPDHKNVKLLSQFQSPYTGRIYGRHITGLCKQKQAEVEAAILRAQSSALMPSYHKDIDFIKDPKLFNPEKPTRPHKY</sequence>
<name>A0A1A9WPQ5_9MUSC</name>
<dbReference type="GO" id="GO:0005763">
    <property type="term" value="C:mitochondrial small ribosomal subunit"/>
    <property type="evidence" value="ECO:0007669"/>
    <property type="project" value="TreeGrafter"/>
</dbReference>
<dbReference type="SUPFAM" id="SSF46911">
    <property type="entry name" value="Ribosomal protein S18"/>
    <property type="match status" value="1"/>
</dbReference>
<dbReference type="NCBIfam" id="TIGR00165">
    <property type="entry name" value="S18"/>
    <property type="match status" value="1"/>
</dbReference>
<keyword evidence="3" id="KW-0687">Ribonucleoprotein</keyword>
<dbReference type="InterPro" id="IPR036870">
    <property type="entry name" value="Ribosomal_bS18_sf"/>
</dbReference>
<organism evidence="4 5">
    <name type="scientific">Glossina brevipalpis</name>
    <dbReference type="NCBI Taxonomy" id="37001"/>
    <lineage>
        <taxon>Eukaryota</taxon>
        <taxon>Metazoa</taxon>
        <taxon>Ecdysozoa</taxon>
        <taxon>Arthropoda</taxon>
        <taxon>Hexapoda</taxon>
        <taxon>Insecta</taxon>
        <taxon>Pterygota</taxon>
        <taxon>Neoptera</taxon>
        <taxon>Endopterygota</taxon>
        <taxon>Diptera</taxon>
        <taxon>Brachycera</taxon>
        <taxon>Muscomorpha</taxon>
        <taxon>Hippoboscoidea</taxon>
        <taxon>Glossinidae</taxon>
        <taxon>Glossina</taxon>
    </lineage>
</organism>
<comment type="similarity">
    <text evidence="1">Belongs to the bacterial ribosomal protein bS18 family.</text>
</comment>
<proteinExistence type="inferred from homology"/>
<dbReference type="PANTHER" id="PTHR13479">
    <property type="entry name" value="30S RIBOSOMAL PROTEIN S18"/>
    <property type="match status" value="1"/>
</dbReference>
<dbReference type="PANTHER" id="PTHR13479:SF40">
    <property type="entry name" value="SMALL RIBOSOMAL SUBUNIT PROTEIN BS18M"/>
    <property type="match status" value="1"/>
</dbReference>
<keyword evidence="5" id="KW-1185">Reference proteome</keyword>
<reference evidence="4" key="2">
    <citation type="submission" date="2020-05" db="UniProtKB">
        <authorList>
            <consortium name="EnsemblMetazoa"/>
        </authorList>
    </citation>
    <scope>IDENTIFICATION</scope>
    <source>
        <strain evidence="4">IAEA</strain>
    </source>
</reference>
<dbReference type="Pfam" id="PF01084">
    <property type="entry name" value="Ribosomal_S18"/>
    <property type="match status" value="1"/>
</dbReference>
<dbReference type="Gene3D" id="4.10.640.10">
    <property type="entry name" value="Ribosomal protein S18"/>
    <property type="match status" value="1"/>
</dbReference>
<evidence type="ECO:0000313" key="5">
    <source>
        <dbReference type="Proteomes" id="UP000091820"/>
    </source>
</evidence>
<dbReference type="InterPro" id="IPR001648">
    <property type="entry name" value="Ribosomal_bS18"/>
</dbReference>
<evidence type="ECO:0000313" key="4">
    <source>
        <dbReference type="EnsemblMetazoa" id="GBRI027401-PA"/>
    </source>
</evidence>
<dbReference type="STRING" id="37001.A0A1A9WPQ5"/>
<protein>
    <recommendedName>
        <fullName evidence="6">28S ribosomal protein S18c, mitochondrial</fullName>
    </recommendedName>
</protein>
<dbReference type="VEuPathDB" id="VectorBase:GBRI027401"/>
<evidence type="ECO:0000256" key="1">
    <source>
        <dbReference type="ARBA" id="ARBA00005589"/>
    </source>
</evidence>
<accession>A0A1A9WPQ5</accession>
<dbReference type="GO" id="GO:0003735">
    <property type="term" value="F:structural constituent of ribosome"/>
    <property type="evidence" value="ECO:0007669"/>
    <property type="project" value="InterPro"/>
</dbReference>
<evidence type="ECO:0000256" key="2">
    <source>
        <dbReference type="ARBA" id="ARBA00022980"/>
    </source>
</evidence>
<reference evidence="5" key="1">
    <citation type="submission" date="2014-03" db="EMBL/GenBank/DDBJ databases">
        <authorList>
            <person name="Aksoy S."/>
            <person name="Warren W."/>
            <person name="Wilson R.K."/>
        </authorList>
    </citation>
    <scope>NUCLEOTIDE SEQUENCE [LARGE SCALE GENOMIC DNA]</scope>
    <source>
        <strain evidence="5">IAEA</strain>
    </source>
</reference>
<evidence type="ECO:0008006" key="6">
    <source>
        <dbReference type="Google" id="ProtNLM"/>
    </source>
</evidence>
<dbReference type="GO" id="GO:0032543">
    <property type="term" value="P:mitochondrial translation"/>
    <property type="evidence" value="ECO:0007669"/>
    <property type="project" value="TreeGrafter"/>
</dbReference>
<keyword evidence="2" id="KW-0689">Ribosomal protein</keyword>
<dbReference type="Proteomes" id="UP000091820">
    <property type="component" value="Unassembled WGS sequence"/>
</dbReference>
<dbReference type="FunFam" id="4.10.640.10:FF:000018">
    <property type="entry name" value="28S ribosomal protein S18C, mitochondrial"/>
    <property type="match status" value="1"/>
</dbReference>
<dbReference type="GO" id="GO:0070181">
    <property type="term" value="F:small ribosomal subunit rRNA binding"/>
    <property type="evidence" value="ECO:0007669"/>
    <property type="project" value="TreeGrafter"/>
</dbReference>